<keyword evidence="1" id="KW-1133">Transmembrane helix</keyword>
<feature type="transmembrane region" description="Helical" evidence="1">
    <location>
        <begin position="6"/>
        <end position="25"/>
    </location>
</feature>
<protein>
    <submittedName>
        <fullName evidence="2">Uncharacterized protein</fullName>
    </submittedName>
</protein>
<dbReference type="EMBL" id="CKGU01000011">
    <property type="protein sequence ID" value="CIS49023.1"/>
    <property type="molecule type" value="Genomic_DNA"/>
</dbReference>
<reference evidence="2 3" key="1">
    <citation type="submission" date="2015-03" db="EMBL/GenBank/DDBJ databases">
        <authorList>
            <consortium name="Pathogen Informatics"/>
            <person name="Murphy D."/>
        </authorList>
    </citation>
    <scope>NUCLEOTIDE SEQUENCE [LARGE SCALE GENOMIC DNA]</scope>
    <source>
        <strain evidence="3">type strain: N</strain>
    </source>
</reference>
<evidence type="ECO:0000256" key="1">
    <source>
        <dbReference type="SAM" id="Phobius"/>
    </source>
</evidence>
<name>A0AA86X4K6_STREE</name>
<proteinExistence type="predicted"/>
<feature type="transmembrane region" description="Helical" evidence="1">
    <location>
        <begin position="46"/>
        <end position="65"/>
    </location>
</feature>
<organism evidence="2 3">
    <name type="scientific">Streptococcus pneumoniae</name>
    <dbReference type="NCBI Taxonomy" id="1313"/>
    <lineage>
        <taxon>Bacteria</taxon>
        <taxon>Bacillati</taxon>
        <taxon>Bacillota</taxon>
        <taxon>Bacilli</taxon>
        <taxon>Lactobacillales</taxon>
        <taxon>Streptococcaceae</taxon>
        <taxon>Streptococcus</taxon>
    </lineage>
</organism>
<sequence>MFLLGMVFAYLLCQSIQFIEVLIFKRYEFKDAKELDAFSLPIKTRVVLYFVRLIPVLVFLLFNQIRGLDFHILLVLNTLYVTAIFYLSYRYMVSKLINGGKHVHFIH</sequence>
<dbReference type="AlphaFoldDB" id="A0AA86X4K6"/>
<dbReference type="Proteomes" id="UP000042745">
    <property type="component" value="Unassembled WGS sequence"/>
</dbReference>
<evidence type="ECO:0000313" key="2">
    <source>
        <dbReference type="EMBL" id="CIS49023.1"/>
    </source>
</evidence>
<keyword evidence="1" id="KW-0812">Transmembrane</keyword>
<accession>A0AA86X4K6</accession>
<keyword evidence="1" id="KW-0472">Membrane</keyword>
<evidence type="ECO:0000313" key="3">
    <source>
        <dbReference type="Proteomes" id="UP000042745"/>
    </source>
</evidence>
<gene>
    <name evidence="2" type="ORF">ERS019486_01037</name>
</gene>
<comment type="caution">
    <text evidence="2">The sequence shown here is derived from an EMBL/GenBank/DDBJ whole genome shotgun (WGS) entry which is preliminary data.</text>
</comment>
<feature type="transmembrane region" description="Helical" evidence="1">
    <location>
        <begin position="71"/>
        <end position="89"/>
    </location>
</feature>